<feature type="short sequence motif" description="DGA/G" evidence="4">
    <location>
        <begin position="191"/>
        <end position="193"/>
    </location>
</feature>
<dbReference type="PROSITE" id="PS51635">
    <property type="entry name" value="PNPLA"/>
    <property type="match status" value="1"/>
</dbReference>
<keyword evidence="3 4" id="KW-0443">Lipid metabolism</keyword>
<evidence type="ECO:0000313" key="6">
    <source>
        <dbReference type="EMBL" id="MCX3062186.1"/>
    </source>
</evidence>
<feature type="active site" description="Nucleophile" evidence="4">
    <location>
        <position position="44"/>
    </location>
</feature>
<organism evidence="6 7">
    <name type="scientific">Streptomyces beihaiensis</name>
    <dbReference type="NCBI Taxonomy" id="2984495"/>
    <lineage>
        <taxon>Bacteria</taxon>
        <taxon>Bacillati</taxon>
        <taxon>Actinomycetota</taxon>
        <taxon>Actinomycetes</taxon>
        <taxon>Kitasatosporales</taxon>
        <taxon>Streptomycetaceae</taxon>
        <taxon>Streptomyces</taxon>
    </lineage>
</organism>
<dbReference type="Gene3D" id="3.40.1090.10">
    <property type="entry name" value="Cytosolic phospholipase A2 catalytic domain"/>
    <property type="match status" value="2"/>
</dbReference>
<evidence type="ECO:0000256" key="2">
    <source>
        <dbReference type="ARBA" id="ARBA00022963"/>
    </source>
</evidence>
<keyword evidence="7" id="KW-1185">Reference proteome</keyword>
<feature type="active site" description="Proton acceptor" evidence="4">
    <location>
        <position position="191"/>
    </location>
</feature>
<keyword evidence="2 4" id="KW-0442">Lipid degradation</keyword>
<dbReference type="Pfam" id="PF01734">
    <property type="entry name" value="Patatin"/>
    <property type="match status" value="1"/>
</dbReference>
<sequence length="281" mass="28704">MSKDRALVVGGGGVAGIAWATGVVAGLAEGGVDVRRADSLLGTSAGSVVAAQIASGVELPELLRAQVDPALQRAELEPREGALAEVFAFGEKVDAEVSDPVERLRRMGEMGLAAKTVSEGERRAVVEGRLPSHRWPEGDLSLSVVAVNAVTGETRVFDREAGVALVDAVGASCAIPGVWPSVTIDGERYLDGGVRSFTNLDLLPHHARTLVVAPMPDPVLDADVASIVASGGRVEVITPDAASLAAFGDDPLSPASRTPAGHAGFAQGRGAAEAVAALWKA</sequence>
<dbReference type="EMBL" id="JAPHNL010000263">
    <property type="protein sequence ID" value="MCX3062186.1"/>
    <property type="molecule type" value="Genomic_DNA"/>
</dbReference>
<evidence type="ECO:0000256" key="1">
    <source>
        <dbReference type="ARBA" id="ARBA00022801"/>
    </source>
</evidence>
<dbReference type="SUPFAM" id="SSF52151">
    <property type="entry name" value="FabD/lysophospholipase-like"/>
    <property type="match status" value="1"/>
</dbReference>
<gene>
    <name evidence="6" type="ORF">OFY01_20960</name>
</gene>
<name>A0ABT3TYS1_9ACTN</name>
<feature type="short sequence motif" description="GXSXG" evidence="4">
    <location>
        <begin position="42"/>
        <end position="46"/>
    </location>
</feature>
<dbReference type="InterPro" id="IPR050301">
    <property type="entry name" value="NTE"/>
</dbReference>
<feature type="short sequence motif" description="GXGXXG" evidence="4">
    <location>
        <begin position="11"/>
        <end position="16"/>
    </location>
</feature>
<dbReference type="PANTHER" id="PTHR14226">
    <property type="entry name" value="NEUROPATHY TARGET ESTERASE/SWISS CHEESE D.MELANOGASTER"/>
    <property type="match status" value="1"/>
</dbReference>
<dbReference type="PANTHER" id="PTHR14226:SF57">
    <property type="entry name" value="BLR7027 PROTEIN"/>
    <property type="match status" value="1"/>
</dbReference>
<evidence type="ECO:0000256" key="3">
    <source>
        <dbReference type="ARBA" id="ARBA00023098"/>
    </source>
</evidence>
<keyword evidence="1 4" id="KW-0378">Hydrolase</keyword>
<dbReference type="InterPro" id="IPR002641">
    <property type="entry name" value="PNPLA_dom"/>
</dbReference>
<reference evidence="6" key="1">
    <citation type="submission" date="2022-10" db="EMBL/GenBank/DDBJ databases">
        <title>Streptomyces beihaiensis sp. nov., a chitin degrading actinobacterium, isolated from shrimp pond soil.</title>
        <authorList>
            <person name="Xie J."/>
            <person name="Shen N."/>
        </authorList>
    </citation>
    <scope>NUCLEOTIDE SEQUENCE</scope>
    <source>
        <strain evidence="6">GXMU-J5</strain>
    </source>
</reference>
<dbReference type="InterPro" id="IPR016035">
    <property type="entry name" value="Acyl_Trfase/lysoPLipase"/>
</dbReference>
<accession>A0ABT3TYS1</accession>
<dbReference type="RefSeq" id="WP_266602209.1">
    <property type="nucleotide sequence ID" value="NZ_JAPHNL010000263.1"/>
</dbReference>
<feature type="domain" description="PNPLA" evidence="5">
    <location>
        <begin position="7"/>
        <end position="204"/>
    </location>
</feature>
<evidence type="ECO:0000256" key="4">
    <source>
        <dbReference type="PROSITE-ProRule" id="PRU01161"/>
    </source>
</evidence>
<dbReference type="Proteomes" id="UP001163064">
    <property type="component" value="Unassembled WGS sequence"/>
</dbReference>
<comment type="caution">
    <text evidence="6">The sequence shown here is derived from an EMBL/GenBank/DDBJ whole genome shotgun (WGS) entry which is preliminary data.</text>
</comment>
<protein>
    <submittedName>
        <fullName evidence="6">Patatin-like phospholipase family protein</fullName>
    </submittedName>
</protein>
<evidence type="ECO:0000313" key="7">
    <source>
        <dbReference type="Proteomes" id="UP001163064"/>
    </source>
</evidence>
<proteinExistence type="predicted"/>
<evidence type="ECO:0000259" key="5">
    <source>
        <dbReference type="PROSITE" id="PS51635"/>
    </source>
</evidence>